<dbReference type="AlphaFoldDB" id="A0A2A4B580"/>
<dbReference type="SUPFAM" id="SSF53822">
    <property type="entry name" value="Periplasmic binding protein-like I"/>
    <property type="match status" value="1"/>
</dbReference>
<accession>A0A2A4B580</accession>
<proteinExistence type="predicted"/>
<sequence>MARGMVTAGQMPRSAPPPEIDPATGRAIVTSFDVAAAAGVSQSTVSRALRNLDSVSAETRERVLEAAAQLGYLPDLRAARLRQATTGCIALVLIVPAGLDRAALNPFYYDLVAAIEAAAAAGGRRILLSFQDEEAGFDAEFEQRREADGMIVVGSATNTAGWAHFTRAAAQGRRVVAWGSPHDELPTVRADNRDGARQAVEHLFARGRRRIAFVGPGWERHAAYAERREGYLAALAERGLEPIDLSGASVGEREEQGAAAIAGLIDMLPRADALFAASDLVALGALRALRASGLRVPDDVAVVGFDGIQGVRHCDPALTTVAQNAPAAGRALVEALLRNIAGAPAASARVPVALVVRAST</sequence>
<dbReference type="InterPro" id="IPR046335">
    <property type="entry name" value="LacI/GalR-like_sensor"/>
</dbReference>
<evidence type="ECO:0000256" key="4">
    <source>
        <dbReference type="SAM" id="MobiDB-lite"/>
    </source>
</evidence>
<reference evidence="6 7" key="1">
    <citation type="submission" date="2017-09" db="EMBL/GenBank/DDBJ databases">
        <title>Sphingomonas spermidinifaciens 9NM-10, whole genome shotgun sequence.</title>
        <authorList>
            <person name="Feng G."/>
            <person name="Zhu H."/>
        </authorList>
    </citation>
    <scope>NUCLEOTIDE SEQUENCE [LARGE SCALE GENOMIC DNA]</scope>
    <source>
        <strain evidence="6 7">9NM-10</strain>
    </source>
</reference>
<dbReference type="GO" id="GO:0000976">
    <property type="term" value="F:transcription cis-regulatory region binding"/>
    <property type="evidence" value="ECO:0007669"/>
    <property type="project" value="TreeGrafter"/>
</dbReference>
<keyword evidence="2" id="KW-0238">DNA-binding</keyword>
<dbReference type="CDD" id="cd01392">
    <property type="entry name" value="HTH_LacI"/>
    <property type="match status" value="1"/>
</dbReference>
<dbReference type="InterPro" id="IPR010982">
    <property type="entry name" value="Lambda_DNA-bd_dom_sf"/>
</dbReference>
<dbReference type="PROSITE" id="PS50932">
    <property type="entry name" value="HTH_LACI_2"/>
    <property type="match status" value="1"/>
</dbReference>
<keyword evidence="7" id="KW-1185">Reference proteome</keyword>
<dbReference type="InterPro" id="IPR028082">
    <property type="entry name" value="Peripla_BP_I"/>
</dbReference>
<protein>
    <submittedName>
        <fullName evidence="6">LacI family transcriptional regulator</fullName>
    </submittedName>
</protein>
<dbReference type="Pfam" id="PF13377">
    <property type="entry name" value="Peripla_BP_3"/>
    <property type="match status" value="1"/>
</dbReference>
<evidence type="ECO:0000256" key="1">
    <source>
        <dbReference type="ARBA" id="ARBA00023015"/>
    </source>
</evidence>
<dbReference type="EMBL" id="NWMW01000001">
    <property type="protein sequence ID" value="PCD02939.1"/>
    <property type="molecule type" value="Genomic_DNA"/>
</dbReference>
<dbReference type="Gene3D" id="3.40.50.2300">
    <property type="match status" value="2"/>
</dbReference>
<keyword evidence="1" id="KW-0805">Transcription regulation</keyword>
<feature type="region of interest" description="Disordered" evidence="4">
    <location>
        <begin position="1"/>
        <end position="20"/>
    </location>
</feature>
<evidence type="ECO:0000256" key="3">
    <source>
        <dbReference type="ARBA" id="ARBA00023163"/>
    </source>
</evidence>
<dbReference type="Pfam" id="PF00356">
    <property type="entry name" value="LacI"/>
    <property type="match status" value="1"/>
</dbReference>
<evidence type="ECO:0000313" key="6">
    <source>
        <dbReference type="EMBL" id="PCD02939.1"/>
    </source>
</evidence>
<evidence type="ECO:0000313" key="7">
    <source>
        <dbReference type="Proteomes" id="UP000218366"/>
    </source>
</evidence>
<gene>
    <name evidence="6" type="ORF">COC42_00390</name>
</gene>
<dbReference type="InterPro" id="IPR000843">
    <property type="entry name" value="HTH_LacI"/>
</dbReference>
<name>A0A2A4B580_9SPHN</name>
<evidence type="ECO:0000259" key="5">
    <source>
        <dbReference type="PROSITE" id="PS50932"/>
    </source>
</evidence>
<dbReference type="PANTHER" id="PTHR30146">
    <property type="entry name" value="LACI-RELATED TRANSCRIPTIONAL REPRESSOR"/>
    <property type="match status" value="1"/>
</dbReference>
<feature type="domain" description="HTH lacI-type" evidence="5">
    <location>
        <begin position="29"/>
        <end position="83"/>
    </location>
</feature>
<dbReference type="SUPFAM" id="SSF47413">
    <property type="entry name" value="lambda repressor-like DNA-binding domains"/>
    <property type="match status" value="1"/>
</dbReference>
<organism evidence="6 7">
    <name type="scientific">Sphingomonas spermidinifaciens</name>
    <dbReference type="NCBI Taxonomy" id="1141889"/>
    <lineage>
        <taxon>Bacteria</taxon>
        <taxon>Pseudomonadati</taxon>
        <taxon>Pseudomonadota</taxon>
        <taxon>Alphaproteobacteria</taxon>
        <taxon>Sphingomonadales</taxon>
        <taxon>Sphingomonadaceae</taxon>
        <taxon>Sphingomonas</taxon>
    </lineage>
</organism>
<keyword evidence="3" id="KW-0804">Transcription</keyword>
<dbReference type="PANTHER" id="PTHR30146:SF120">
    <property type="entry name" value="ALANINE RACEMASE"/>
    <property type="match status" value="1"/>
</dbReference>
<dbReference type="Gene3D" id="1.10.260.40">
    <property type="entry name" value="lambda repressor-like DNA-binding domains"/>
    <property type="match status" value="1"/>
</dbReference>
<dbReference type="SMART" id="SM00354">
    <property type="entry name" value="HTH_LACI"/>
    <property type="match status" value="1"/>
</dbReference>
<evidence type="ECO:0000256" key="2">
    <source>
        <dbReference type="ARBA" id="ARBA00023125"/>
    </source>
</evidence>
<dbReference type="Proteomes" id="UP000218366">
    <property type="component" value="Unassembled WGS sequence"/>
</dbReference>
<dbReference type="GO" id="GO:0003700">
    <property type="term" value="F:DNA-binding transcription factor activity"/>
    <property type="evidence" value="ECO:0007669"/>
    <property type="project" value="TreeGrafter"/>
</dbReference>
<comment type="caution">
    <text evidence="6">The sequence shown here is derived from an EMBL/GenBank/DDBJ whole genome shotgun (WGS) entry which is preliminary data.</text>
</comment>